<evidence type="ECO:0000313" key="7">
    <source>
        <dbReference type="Proteomes" id="UP000095788"/>
    </source>
</evidence>
<keyword evidence="1" id="KW-0472">Membrane</keyword>
<accession>A0A174P0E8</accession>
<evidence type="ECO:0000313" key="3">
    <source>
        <dbReference type="EMBL" id="CUP54502.1"/>
    </source>
</evidence>
<dbReference type="Proteomes" id="UP000095614">
    <property type="component" value="Unassembled WGS sequence"/>
</dbReference>
<evidence type="ECO:0000313" key="4">
    <source>
        <dbReference type="EMBL" id="CUQ17199.1"/>
    </source>
</evidence>
<dbReference type="Proteomes" id="UP000095788">
    <property type="component" value="Unassembled WGS sequence"/>
</dbReference>
<evidence type="ECO:0000313" key="6">
    <source>
        <dbReference type="Proteomes" id="UP000095766"/>
    </source>
</evidence>
<keyword evidence="1" id="KW-0812">Transmembrane</keyword>
<protein>
    <submittedName>
        <fullName evidence="3">Uncharacterized protein</fullName>
    </submittedName>
</protein>
<evidence type="ECO:0000313" key="5">
    <source>
        <dbReference type="Proteomes" id="UP000095614"/>
    </source>
</evidence>
<dbReference type="EMBL" id="CZAF01000005">
    <property type="protein sequence ID" value="CUO85830.1"/>
    <property type="molecule type" value="Genomic_DNA"/>
</dbReference>
<reference evidence="5 6" key="1">
    <citation type="submission" date="2015-09" db="EMBL/GenBank/DDBJ databases">
        <authorList>
            <consortium name="Pathogen Informatics"/>
        </authorList>
    </citation>
    <scope>NUCLEOTIDE SEQUENCE [LARGE SCALE GENOMIC DNA]</scope>
    <source>
        <strain evidence="2 5">2789STDY5834847</strain>
        <strain evidence="4 6">2789STDY5834898</strain>
        <strain evidence="3 7">2789STDY5834942</strain>
    </source>
</reference>
<dbReference type="AlphaFoldDB" id="A0A174P0E8"/>
<evidence type="ECO:0000256" key="1">
    <source>
        <dbReference type="SAM" id="Phobius"/>
    </source>
</evidence>
<organism evidence="3 7">
    <name type="scientific">Bacteroides uniformis</name>
    <dbReference type="NCBI Taxonomy" id="820"/>
    <lineage>
        <taxon>Bacteria</taxon>
        <taxon>Pseudomonadati</taxon>
        <taxon>Bacteroidota</taxon>
        <taxon>Bacteroidia</taxon>
        <taxon>Bacteroidales</taxon>
        <taxon>Bacteroidaceae</taxon>
        <taxon>Bacteroides</taxon>
    </lineage>
</organism>
<evidence type="ECO:0000313" key="2">
    <source>
        <dbReference type="EMBL" id="CUO85830.1"/>
    </source>
</evidence>
<keyword evidence="1" id="KW-1133">Transmembrane helix</keyword>
<name>A0A174P0E8_BACUN</name>
<proteinExistence type="predicted"/>
<gene>
    <name evidence="2" type="ORF">ERS852462_01781</name>
    <name evidence="4" type="ORF">ERS852510_03406</name>
    <name evidence="3" type="ORF">ERS852554_00973</name>
</gene>
<dbReference type="Proteomes" id="UP000095766">
    <property type="component" value="Unassembled WGS sequence"/>
</dbReference>
<feature type="transmembrane region" description="Helical" evidence="1">
    <location>
        <begin position="32"/>
        <end position="52"/>
    </location>
</feature>
<sequence>MVYGICALFGTYLAHSWQTKICSNILKGKNMGITVSFIFCLLSGLFAFWLFWKCVDWFEKI</sequence>
<dbReference type="EMBL" id="CZBF01000002">
    <property type="protein sequence ID" value="CUP54502.1"/>
    <property type="molecule type" value="Genomic_DNA"/>
</dbReference>
<dbReference type="EMBL" id="CZAO01000018">
    <property type="protein sequence ID" value="CUQ17199.1"/>
    <property type="molecule type" value="Genomic_DNA"/>
</dbReference>